<keyword evidence="2" id="KW-0238">DNA-binding</keyword>
<dbReference type="InterPro" id="IPR036388">
    <property type="entry name" value="WH-like_DNA-bd_sf"/>
</dbReference>
<dbReference type="SMART" id="SM00345">
    <property type="entry name" value="HTH_GNTR"/>
    <property type="match status" value="1"/>
</dbReference>
<dbReference type="EMBL" id="PZFK01000010">
    <property type="protein sequence ID" value="PTI29776.1"/>
    <property type="molecule type" value="Genomic_DNA"/>
</dbReference>
<dbReference type="PANTHER" id="PTHR43537">
    <property type="entry name" value="TRANSCRIPTIONAL REGULATOR, GNTR FAMILY"/>
    <property type="match status" value="1"/>
</dbReference>
<reference evidence="6 8" key="3">
    <citation type="submission" date="2021-02" db="EMBL/GenBank/DDBJ databases">
        <title>FDA dAtabase for Regulatory Grade micrObial Sequences (FDA-ARGOS): Supporting development and validation of Infectious Disease Dx tests.</title>
        <authorList>
            <person name="Sproer C."/>
            <person name="Gronow S."/>
            <person name="Severitt S."/>
            <person name="Schroder I."/>
            <person name="Tallon L."/>
            <person name="Sadzewicz L."/>
            <person name="Zhao X."/>
            <person name="Boylan J."/>
            <person name="Ott S."/>
            <person name="Bowen H."/>
            <person name="Vavikolanu K."/>
            <person name="Mehta A."/>
            <person name="Aluvathingal J."/>
            <person name="Nadendla S."/>
            <person name="Lowell S."/>
            <person name="Myers T."/>
            <person name="Yan Y."/>
            <person name="Sichtig H."/>
        </authorList>
    </citation>
    <scope>NUCLEOTIDE SEQUENCE [LARGE SCALE GENOMIC DNA]</scope>
    <source>
        <strain evidence="6 8">FDAARGOS_1207</strain>
    </source>
</reference>
<evidence type="ECO:0000256" key="1">
    <source>
        <dbReference type="ARBA" id="ARBA00023015"/>
    </source>
</evidence>
<accession>A0A2T4PTT2</accession>
<organism evidence="5 7">
    <name type="scientific">Mammaliicoccus vitulinus</name>
    <dbReference type="NCBI Taxonomy" id="71237"/>
    <lineage>
        <taxon>Bacteria</taxon>
        <taxon>Bacillati</taxon>
        <taxon>Bacillota</taxon>
        <taxon>Bacilli</taxon>
        <taxon>Bacillales</taxon>
        <taxon>Staphylococcaceae</taxon>
        <taxon>Mammaliicoccus</taxon>
    </lineage>
</organism>
<feature type="domain" description="HTH gntR-type" evidence="4">
    <location>
        <begin position="5"/>
        <end position="73"/>
    </location>
</feature>
<keyword evidence="1" id="KW-0805">Transcription regulation</keyword>
<evidence type="ECO:0000313" key="7">
    <source>
        <dbReference type="Proteomes" id="UP000241209"/>
    </source>
</evidence>
<dbReference type="STRING" id="1167632.GCA_000286335_01130"/>
<dbReference type="AlphaFoldDB" id="A0A2T4PTT2"/>
<dbReference type="Pfam" id="PF00392">
    <property type="entry name" value="GntR"/>
    <property type="match status" value="1"/>
</dbReference>
<evidence type="ECO:0000313" key="5">
    <source>
        <dbReference type="EMBL" id="PTI29776.1"/>
    </source>
</evidence>
<dbReference type="GO" id="GO:0003700">
    <property type="term" value="F:DNA-binding transcription factor activity"/>
    <property type="evidence" value="ECO:0007669"/>
    <property type="project" value="InterPro"/>
</dbReference>
<sequence>MMKRTSLVDVAVENLKEYIAEHQFENGDKLPSEKMLIDQLGVSRTVVREAISRLQQSGLIQVKSGSGMFITEKNKHLSMLFESHMKVHGFKIKELLEVRKILELGAIRLLIENAIPIDANKLKEINEVYYKSIEHSQKLAQYDSAFHETIILFTENQTLITMSKVIKEYFVKNQFNQVVDKEDIKKSYKEHRDIIQAIESRDLSLAHTIINKHLSRVIEWIEELEQK</sequence>
<evidence type="ECO:0000259" key="4">
    <source>
        <dbReference type="PROSITE" id="PS50949"/>
    </source>
</evidence>
<dbReference type="Pfam" id="PF07729">
    <property type="entry name" value="FCD"/>
    <property type="match status" value="1"/>
</dbReference>
<dbReference type="SUPFAM" id="SSF46785">
    <property type="entry name" value="Winged helix' DNA-binding domain"/>
    <property type="match status" value="1"/>
</dbReference>
<dbReference type="Gene3D" id="1.10.10.10">
    <property type="entry name" value="Winged helix-like DNA-binding domain superfamily/Winged helix DNA-binding domain"/>
    <property type="match status" value="1"/>
</dbReference>
<dbReference type="Proteomes" id="UP000627155">
    <property type="component" value="Chromosome"/>
</dbReference>
<dbReference type="GO" id="GO:0003677">
    <property type="term" value="F:DNA binding"/>
    <property type="evidence" value="ECO:0007669"/>
    <property type="project" value="UniProtKB-KW"/>
</dbReference>
<evidence type="ECO:0000256" key="2">
    <source>
        <dbReference type="ARBA" id="ARBA00023125"/>
    </source>
</evidence>
<dbReference type="InterPro" id="IPR008920">
    <property type="entry name" value="TF_FadR/GntR_C"/>
</dbReference>
<keyword evidence="8" id="KW-1185">Reference proteome</keyword>
<evidence type="ECO:0000313" key="6">
    <source>
        <dbReference type="EMBL" id="QRO84054.1"/>
    </source>
</evidence>
<dbReference type="SMART" id="SM00895">
    <property type="entry name" value="FCD"/>
    <property type="match status" value="1"/>
</dbReference>
<gene>
    <name evidence="5" type="ORF">BU072_06015</name>
    <name evidence="6" type="ORF">I6J37_07435</name>
</gene>
<dbReference type="InterPro" id="IPR011711">
    <property type="entry name" value="GntR_C"/>
</dbReference>
<dbReference type="EMBL" id="CP069486">
    <property type="protein sequence ID" value="QRO84054.1"/>
    <property type="molecule type" value="Genomic_DNA"/>
</dbReference>
<reference evidence="5 7" key="1">
    <citation type="journal article" date="2016" name="Front. Microbiol.">
        <title>Comprehensive Phylogenetic Analysis of Bovine Non-aureus Staphylococci Species Based on Whole-Genome Sequencing.</title>
        <authorList>
            <person name="Naushad S."/>
            <person name="Barkema H.W."/>
            <person name="Luby C."/>
            <person name="Condas L.A."/>
            <person name="Nobrega D.B."/>
            <person name="Carson D.A."/>
            <person name="De Buck J."/>
        </authorList>
    </citation>
    <scope>NUCLEOTIDE SEQUENCE [LARGE SCALE GENOMIC DNA]</scope>
    <source>
        <strain evidence="5 7">SNUC 2204</strain>
    </source>
</reference>
<evidence type="ECO:0000313" key="8">
    <source>
        <dbReference type="Proteomes" id="UP000627155"/>
    </source>
</evidence>
<reference evidence="5" key="2">
    <citation type="submission" date="2018-03" db="EMBL/GenBank/DDBJ databases">
        <authorList>
            <person name="Keele B.F."/>
        </authorList>
    </citation>
    <scope>NUCLEOTIDE SEQUENCE</scope>
    <source>
        <strain evidence="5">SNUC 2204</strain>
    </source>
</reference>
<dbReference type="InterPro" id="IPR036390">
    <property type="entry name" value="WH_DNA-bd_sf"/>
</dbReference>
<protein>
    <submittedName>
        <fullName evidence="5">FadR family transcriptional regulator</fullName>
    </submittedName>
</protein>
<evidence type="ECO:0000256" key="3">
    <source>
        <dbReference type="ARBA" id="ARBA00023163"/>
    </source>
</evidence>
<dbReference type="PANTHER" id="PTHR43537:SF54">
    <property type="entry name" value="TRANSCRIPTIONAL REGULATOR, GNTR FAMILY"/>
    <property type="match status" value="1"/>
</dbReference>
<dbReference type="Proteomes" id="UP000241209">
    <property type="component" value="Unassembled WGS sequence"/>
</dbReference>
<name>A0A2T4PTT2_9STAP</name>
<dbReference type="InterPro" id="IPR000524">
    <property type="entry name" value="Tscrpt_reg_HTH_GntR"/>
</dbReference>
<dbReference type="PRINTS" id="PR00035">
    <property type="entry name" value="HTHGNTR"/>
</dbReference>
<dbReference type="Gene3D" id="1.20.120.530">
    <property type="entry name" value="GntR ligand-binding domain-like"/>
    <property type="match status" value="1"/>
</dbReference>
<dbReference type="PROSITE" id="PS50949">
    <property type="entry name" value="HTH_GNTR"/>
    <property type="match status" value="1"/>
</dbReference>
<dbReference type="CDD" id="cd07377">
    <property type="entry name" value="WHTH_GntR"/>
    <property type="match status" value="1"/>
</dbReference>
<keyword evidence="3" id="KW-0804">Transcription</keyword>
<proteinExistence type="predicted"/>
<dbReference type="RefSeq" id="WP_016911817.1">
    <property type="nucleotide sequence ID" value="NZ_CANQVP010000010.1"/>
</dbReference>
<dbReference type="SUPFAM" id="SSF48008">
    <property type="entry name" value="GntR ligand-binding domain-like"/>
    <property type="match status" value="1"/>
</dbReference>